<proteinExistence type="predicted"/>
<evidence type="ECO:0000313" key="3">
    <source>
        <dbReference type="EMBL" id="KIK05022.1"/>
    </source>
</evidence>
<dbReference type="OrthoDB" id="5569250at2759"/>
<name>A0A0C9Y4K9_9AGAR</name>
<reference evidence="3 4" key="1">
    <citation type="submission" date="2014-04" db="EMBL/GenBank/DDBJ databases">
        <authorList>
            <consortium name="DOE Joint Genome Institute"/>
            <person name="Kuo A."/>
            <person name="Kohler A."/>
            <person name="Nagy L.G."/>
            <person name="Floudas D."/>
            <person name="Copeland A."/>
            <person name="Barry K.W."/>
            <person name="Cichocki N."/>
            <person name="Veneault-Fourrey C."/>
            <person name="LaButti K."/>
            <person name="Lindquist E.A."/>
            <person name="Lipzen A."/>
            <person name="Lundell T."/>
            <person name="Morin E."/>
            <person name="Murat C."/>
            <person name="Sun H."/>
            <person name="Tunlid A."/>
            <person name="Henrissat B."/>
            <person name="Grigoriev I.V."/>
            <person name="Hibbett D.S."/>
            <person name="Martin F."/>
            <person name="Nordberg H.P."/>
            <person name="Cantor M.N."/>
            <person name="Hua S.X."/>
        </authorList>
    </citation>
    <scope>NUCLEOTIDE SEQUENCE [LARGE SCALE GENOMIC DNA]</scope>
    <source>
        <strain evidence="3 4">LaAM-08-1</strain>
    </source>
</reference>
<dbReference type="InterPro" id="IPR040976">
    <property type="entry name" value="Pkinase_fungal"/>
</dbReference>
<evidence type="ECO:0000313" key="4">
    <source>
        <dbReference type="Proteomes" id="UP000054477"/>
    </source>
</evidence>
<feature type="region of interest" description="Disordered" evidence="1">
    <location>
        <begin position="1"/>
        <end position="50"/>
    </location>
</feature>
<keyword evidence="4" id="KW-1185">Reference proteome</keyword>
<dbReference type="STRING" id="1095629.A0A0C9Y4K9"/>
<feature type="compositionally biased region" description="Basic and acidic residues" evidence="1">
    <location>
        <begin position="23"/>
        <end position="39"/>
    </location>
</feature>
<accession>A0A0C9Y4K9</accession>
<organism evidence="3 4">
    <name type="scientific">Laccaria amethystina LaAM-08-1</name>
    <dbReference type="NCBI Taxonomy" id="1095629"/>
    <lineage>
        <taxon>Eukaryota</taxon>
        <taxon>Fungi</taxon>
        <taxon>Dikarya</taxon>
        <taxon>Basidiomycota</taxon>
        <taxon>Agaricomycotina</taxon>
        <taxon>Agaricomycetes</taxon>
        <taxon>Agaricomycetidae</taxon>
        <taxon>Agaricales</taxon>
        <taxon>Agaricineae</taxon>
        <taxon>Hydnangiaceae</taxon>
        <taxon>Laccaria</taxon>
    </lineage>
</organism>
<dbReference type="Pfam" id="PF17667">
    <property type="entry name" value="Pkinase_fungal"/>
    <property type="match status" value="1"/>
</dbReference>
<dbReference type="Proteomes" id="UP000054477">
    <property type="component" value="Unassembled WGS sequence"/>
</dbReference>
<reference evidence="4" key="2">
    <citation type="submission" date="2015-01" db="EMBL/GenBank/DDBJ databases">
        <title>Evolutionary Origins and Diversification of the Mycorrhizal Mutualists.</title>
        <authorList>
            <consortium name="DOE Joint Genome Institute"/>
            <consortium name="Mycorrhizal Genomics Consortium"/>
            <person name="Kohler A."/>
            <person name="Kuo A."/>
            <person name="Nagy L.G."/>
            <person name="Floudas D."/>
            <person name="Copeland A."/>
            <person name="Barry K.W."/>
            <person name="Cichocki N."/>
            <person name="Veneault-Fourrey C."/>
            <person name="LaButti K."/>
            <person name="Lindquist E.A."/>
            <person name="Lipzen A."/>
            <person name="Lundell T."/>
            <person name="Morin E."/>
            <person name="Murat C."/>
            <person name="Riley R."/>
            <person name="Ohm R."/>
            <person name="Sun H."/>
            <person name="Tunlid A."/>
            <person name="Henrissat B."/>
            <person name="Grigoriev I.V."/>
            <person name="Hibbett D.S."/>
            <person name="Martin F."/>
        </authorList>
    </citation>
    <scope>NUCLEOTIDE SEQUENCE [LARGE SCALE GENOMIC DNA]</scope>
    <source>
        <strain evidence="4">LaAM-08-1</strain>
    </source>
</reference>
<dbReference type="EMBL" id="KN838564">
    <property type="protein sequence ID" value="KIK05022.1"/>
    <property type="molecule type" value="Genomic_DNA"/>
</dbReference>
<dbReference type="HOGENOM" id="CLU_1061970_0_0_1"/>
<evidence type="ECO:0000256" key="1">
    <source>
        <dbReference type="SAM" id="MobiDB-lite"/>
    </source>
</evidence>
<dbReference type="AlphaFoldDB" id="A0A0C9Y4K9"/>
<evidence type="ECO:0000259" key="2">
    <source>
        <dbReference type="Pfam" id="PF17667"/>
    </source>
</evidence>
<feature type="domain" description="Fungal-type protein kinase" evidence="2">
    <location>
        <begin position="161"/>
        <end position="242"/>
    </location>
</feature>
<sequence length="262" mass="29974">MPHEGQVSHFKDETLSVPTLDAEAPRMEVTDLGRPKEEAPEAPSAFGLGTTSIGKPVETLKDSFVMFPSNGGEKKSIPRFRVRKVLSSYYGIIGRGTPVYNWSWHSSLLGAAGEMVSELRKAIHEWADHLHDVKFCTSYQPKNLDLPWTRLDLRKPSENTIQGRYLHVMASTYYSPLWEAGNLDNFKQVFLDCVECRYYTWKEGRVLHRDLSEKNLMVYSVGNVKGIVNDWDMASKLDNDSQHCSSPYRNDSFHVLRPPRRH</sequence>
<protein>
    <recommendedName>
        <fullName evidence="2">Fungal-type protein kinase domain-containing protein</fullName>
    </recommendedName>
</protein>
<gene>
    <name evidence="3" type="ORF">K443DRAFT_4203</name>
</gene>